<dbReference type="AlphaFoldDB" id="A0A8T2TBJ2"/>
<gene>
    <name evidence="13" type="ORF">KP509_14G083800</name>
</gene>
<dbReference type="InterPro" id="IPR044183">
    <property type="entry name" value="PNSL4/FKBP13-like"/>
</dbReference>
<keyword evidence="8 11" id="KW-0697">Rotamase</keyword>
<feature type="domain" description="PPIase FKBP-type" evidence="12">
    <location>
        <begin position="100"/>
        <end position="199"/>
    </location>
</feature>
<keyword evidence="5" id="KW-0934">Plastid</keyword>
<evidence type="ECO:0000256" key="1">
    <source>
        <dbReference type="ARBA" id="ARBA00000971"/>
    </source>
</evidence>
<evidence type="ECO:0000256" key="10">
    <source>
        <dbReference type="ARBA" id="ARBA00046272"/>
    </source>
</evidence>
<evidence type="ECO:0000256" key="7">
    <source>
        <dbReference type="ARBA" id="ARBA00023078"/>
    </source>
</evidence>
<dbReference type="OrthoDB" id="1902587at2759"/>
<comment type="catalytic activity">
    <reaction evidence="1 11">
        <text>[protein]-peptidylproline (omega=180) = [protein]-peptidylproline (omega=0)</text>
        <dbReference type="Rhea" id="RHEA:16237"/>
        <dbReference type="Rhea" id="RHEA-COMP:10747"/>
        <dbReference type="Rhea" id="RHEA-COMP:10748"/>
        <dbReference type="ChEBI" id="CHEBI:83833"/>
        <dbReference type="ChEBI" id="CHEBI:83834"/>
        <dbReference type="EC" id="5.2.1.8"/>
    </reaction>
</comment>
<dbReference type="FunFam" id="3.10.50.40:FF:000032">
    <property type="entry name" value="Peptidylprolyl isomerase"/>
    <property type="match status" value="1"/>
</dbReference>
<evidence type="ECO:0000256" key="9">
    <source>
        <dbReference type="ARBA" id="ARBA00023157"/>
    </source>
</evidence>
<dbReference type="PANTHER" id="PTHR47833:SF2">
    <property type="entry name" value="PEPTIDYLPROLYL ISOMERASE"/>
    <property type="match status" value="1"/>
</dbReference>
<keyword evidence="9" id="KW-1015">Disulfide bond</keyword>
<keyword evidence="4" id="KW-0150">Chloroplast</keyword>
<dbReference type="Proteomes" id="UP000825935">
    <property type="component" value="Chromosome 14"/>
</dbReference>
<evidence type="ECO:0000256" key="11">
    <source>
        <dbReference type="PROSITE-ProRule" id="PRU00277"/>
    </source>
</evidence>
<comment type="similarity">
    <text evidence="2">Belongs to the FKBP-type PPIase family.</text>
</comment>
<name>A0A8T2TBJ2_CERRI</name>
<dbReference type="PANTHER" id="PTHR47833">
    <property type="entry name" value="PHOTOSYNTHETIC NDH SUBUNIT OF LUMENAL LOCATION 4, CHLOROPLASTIC"/>
    <property type="match status" value="1"/>
</dbReference>
<dbReference type="OMA" id="RREAIGC"/>
<evidence type="ECO:0000256" key="8">
    <source>
        <dbReference type="ARBA" id="ARBA00023110"/>
    </source>
</evidence>
<keyword evidence="11" id="KW-0413">Isomerase</keyword>
<keyword evidence="14" id="KW-1185">Reference proteome</keyword>
<dbReference type="GO" id="GO:0009534">
    <property type="term" value="C:chloroplast thylakoid"/>
    <property type="evidence" value="ECO:0007669"/>
    <property type="project" value="UniProtKB-SubCell"/>
</dbReference>
<evidence type="ECO:0000313" key="13">
    <source>
        <dbReference type="EMBL" id="KAH7416279.1"/>
    </source>
</evidence>
<evidence type="ECO:0000256" key="6">
    <source>
        <dbReference type="ARBA" id="ARBA00022946"/>
    </source>
</evidence>
<dbReference type="Gene3D" id="3.10.50.40">
    <property type="match status" value="1"/>
</dbReference>
<dbReference type="InterPro" id="IPR046357">
    <property type="entry name" value="PPIase_dom_sf"/>
</dbReference>
<dbReference type="EMBL" id="CM035419">
    <property type="protein sequence ID" value="KAH7416279.1"/>
    <property type="molecule type" value="Genomic_DNA"/>
</dbReference>
<comment type="subcellular location">
    <subcellularLocation>
        <location evidence="10">Plastid</location>
        <location evidence="10">Chloroplast thylakoid</location>
    </subcellularLocation>
</comment>
<keyword evidence="6" id="KW-0809">Transit peptide</keyword>
<dbReference type="Pfam" id="PF00254">
    <property type="entry name" value="FKBP_C"/>
    <property type="match status" value="1"/>
</dbReference>
<dbReference type="EC" id="5.2.1.8" evidence="3 11"/>
<dbReference type="SUPFAM" id="SSF54534">
    <property type="entry name" value="FKBP-like"/>
    <property type="match status" value="1"/>
</dbReference>
<reference evidence="13" key="1">
    <citation type="submission" date="2021-08" db="EMBL/GenBank/DDBJ databases">
        <title>WGS assembly of Ceratopteris richardii.</title>
        <authorList>
            <person name="Marchant D.B."/>
            <person name="Chen G."/>
            <person name="Jenkins J."/>
            <person name="Shu S."/>
            <person name="Leebens-Mack J."/>
            <person name="Grimwood J."/>
            <person name="Schmutz J."/>
            <person name="Soltis P."/>
            <person name="Soltis D."/>
            <person name="Chen Z.-H."/>
        </authorList>
    </citation>
    <scope>NUCLEOTIDE SEQUENCE</scope>
    <source>
        <strain evidence="13">Whitten #5841</strain>
        <tissue evidence="13">Leaf</tissue>
    </source>
</reference>
<evidence type="ECO:0000256" key="2">
    <source>
        <dbReference type="ARBA" id="ARBA00006577"/>
    </source>
</evidence>
<dbReference type="InterPro" id="IPR001179">
    <property type="entry name" value="PPIase_FKBP_dom"/>
</dbReference>
<evidence type="ECO:0000259" key="12">
    <source>
        <dbReference type="PROSITE" id="PS50059"/>
    </source>
</evidence>
<protein>
    <recommendedName>
        <fullName evidence="3 11">peptidylprolyl isomerase</fullName>
        <ecNumber evidence="3 11">5.2.1.8</ecNumber>
    </recommendedName>
</protein>
<evidence type="ECO:0000313" key="14">
    <source>
        <dbReference type="Proteomes" id="UP000825935"/>
    </source>
</evidence>
<evidence type="ECO:0000256" key="4">
    <source>
        <dbReference type="ARBA" id="ARBA00022528"/>
    </source>
</evidence>
<accession>A0A8T2TBJ2</accession>
<dbReference type="GO" id="GO:0003755">
    <property type="term" value="F:peptidyl-prolyl cis-trans isomerase activity"/>
    <property type="evidence" value="ECO:0007669"/>
    <property type="project" value="UniProtKB-KW"/>
</dbReference>
<sequence>MALGLSMPMFATGSLICRASTSHSCSRPSKVSVKQVGGMADTGAATSRRGFMGLLGALSFSVIEYANEDANAADACDFTIAPSGLGFCDTPGSGSPASQGTLIKANYVGRLENGKIFDSSYDRGKPLTFKIGVGQVIKGWDEGILGGEGVPPMLAGGKRRLKIPPQLGYGDRGAGCRAGSCLIPPNSVLIFDVEFVGKAF</sequence>
<evidence type="ECO:0000256" key="5">
    <source>
        <dbReference type="ARBA" id="ARBA00022640"/>
    </source>
</evidence>
<organism evidence="13 14">
    <name type="scientific">Ceratopteris richardii</name>
    <name type="common">Triangle waterfern</name>
    <dbReference type="NCBI Taxonomy" id="49495"/>
    <lineage>
        <taxon>Eukaryota</taxon>
        <taxon>Viridiplantae</taxon>
        <taxon>Streptophyta</taxon>
        <taxon>Embryophyta</taxon>
        <taxon>Tracheophyta</taxon>
        <taxon>Polypodiopsida</taxon>
        <taxon>Polypodiidae</taxon>
        <taxon>Polypodiales</taxon>
        <taxon>Pteridineae</taxon>
        <taxon>Pteridaceae</taxon>
        <taxon>Parkerioideae</taxon>
        <taxon>Ceratopteris</taxon>
    </lineage>
</organism>
<evidence type="ECO:0000256" key="3">
    <source>
        <dbReference type="ARBA" id="ARBA00013194"/>
    </source>
</evidence>
<comment type="caution">
    <text evidence="13">The sequence shown here is derived from an EMBL/GenBank/DDBJ whole genome shotgun (WGS) entry which is preliminary data.</text>
</comment>
<proteinExistence type="inferred from homology"/>
<keyword evidence="7" id="KW-0793">Thylakoid</keyword>
<dbReference type="PROSITE" id="PS50059">
    <property type="entry name" value="FKBP_PPIASE"/>
    <property type="match status" value="1"/>
</dbReference>